<dbReference type="Pfam" id="PF03745">
    <property type="entry name" value="DUF309"/>
    <property type="match status" value="1"/>
</dbReference>
<dbReference type="AlphaFoldDB" id="A0A9D0YQL6"/>
<dbReference type="EMBL" id="DQVE01000032">
    <property type="protein sequence ID" value="HIP98345.1"/>
    <property type="molecule type" value="Genomic_DNA"/>
</dbReference>
<dbReference type="Proteomes" id="UP000606463">
    <property type="component" value="Unassembled WGS sequence"/>
</dbReference>
<dbReference type="Gene3D" id="1.10.3450.10">
    <property type="entry name" value="TTHA0068-like"/>
    <property type="match status" value="1"/>
</dbReference>
<dbReference type="SUPFAM" id="SSF140663">
    <property type="entry name" value="TTHA0068-like"/>
    <property type="match status" value="1"/>
</dbReference>
<dbReference type="InterPro" id="IPR005500">
    <property type="entry name" value="DUF309"/>
</dbReference>
<protein>
    <submittedName>
        <fullName evidence="1">DUF309 domain-containing protein</fullName>
    </submittedName>
</protein>
<gene>
    <name evidence="1" type="ORF">EYH37_03130</name>
</gene>
<comment type="caution">
    <text evidence="1">The sequence shown here is derived from an EMBL/GenBank/DDBJ whole genome shotgun (WGS) entry which is preliminary data.</text>
</comment>
<proteinExistence type="predicted"/>
<dbReference type="InterPro" id="IPR023203">
    <property type="entry name" value="TTHA0068_sf"/>
</dbReference>
<organism evidence="1 2">
    <name type="scientific">Aquifex aeolicus</name>
    <dbReference type="NCBI Taxonomy" id="63363"/>
    <lineage>
        <taxon>Bacteria</taxon>
        <taxon>Pseudomonadati</taxon>
        <taxon>Aquificota</taxon>
        <taxon>Aquificia</taxon>
        <taxon>Aquificales</taxon>
        <taxon>Aquificaceae</taxon>
        <taxon>Aquifex</taxon>
    </lineage>
</organism>
<accession>A0A9D0YQL6</accession>
<dbReference type="PANTHER" id="PTHR34796:SF1">
    <property type="entry name" value="EXPRESSED PROTEIN"/>
    <property type="match status" value="1"/>
</dbReference>
<name>A0A9D0YQL6_AQUAO</name>
<reference evidence="1" key="1">
    <citation type="journal article" date="2020" name="ISME J.">
        <title>Gammaproteobacteria mediating utilization of methyl-, sulfur- and petroleum organic compounds in deep ocean hydrothermal plumes.</title>
        <authorList>
            <person name="Zhou Z."/>
            <person name="Liu Y."/>
            <person name="Pan J."/>
            <person name="Cron B.R."/>
            <person name="Toner B.M."/>
            <person name="Anantharaman K."/>
            <person name="Breier J.A."/>
            <person name="Dick G.J."/>
            <person name="Li M."/>
        </authorList>
    </citation>
    <scope>NUCLEOTIDE SEQUENCE</scope>
    <source>
        <strain evidence="1">SZUA-1501</strain>
    </source>
</reference>
<evidence type="ECO:0000313" key="1">
    <source>
        <dbReference type="EMBL" id="HIP98345.1"/>
    </source>
</evidence>
<dbReference type="PANTHER" id="PTHR34796">
    <property type="entry name" value="EXPRESSED PROTEIN"/>
    <property type="match status" value="1"/>
</dbReference>
<evidence type="ECO:0000313" key="2">
    <source>
        <dbReference type="Proteomes" id="UP000606463"/>
    </source>
</evidence>
<sequence length="163" mass="19060">MRFVDARNLIGKAFCDYLLTGDENFRNLYLSAEVPEEFENYKRERVAFYETFISGYKQIIPAKGCEEVVLLARALNGKGYYFEAHEVVEKFWLKCNCPEKKLLQAVIQTAIANMHLEKRNLKGYSRMKELALENLKPYRGVICTVEVENLKGELRKEKGFLRF</sequence>